<evidence type="ECO:0000256" key="1">
    <source>
        <dbReference type="ARBA" id="ARBA00006068"/>
    </source>
</evidence>
<dbReference type="InterPro" id="IPR050922">
    <property type="entry name" value="LytR/CpsA/Psr_CW_biosynth"/>
</dbReference>
<dbReference type="Pfam" id="PF03816">
    <property type="entry name" value="LytR_cpsA_psr"/>
    <property type="match status" value="1"/>
</dbReference>
<dbReference type="PANTHER" id="PTHR33392:SF6">
    <property type="entry name" value="POLYISOPRENYL-TEICHOIC ACID--PEPTIDOGLYCAN TEICHOIC ACID TRANSFERASE TAGU"/>
    <property type="match status" value="1"/>
</dbReference>
<dbReference type="EMBL" id="CP003422">
    <property type="protein sequence ID" value="AFH60918.1"/>
    <property type="molecule type" value="Genomic_DNA"/>
</dbReference>
<gene>
    <name evidence="4" type="ORF">B2K_09320</name>
</gene>
<dbReference type="PATRIC" id="fig|997761.3.peg.1814"/>
<reference evidence="5" key="1">
    <citation type="submission" date="2011-07" db="EMBL/GenBank/DDBJ databases">
        <title>Some potential microbial weathering related gene sequences of Bacillus mucilaginosus.</title>
        <authorList>
            <person name="Lian B."/>
            <person name="Xiao B."/>
        </authorList>
    </citation>
    <scope>NUCLEOTIDE SEQUENCE</scope>
    <source>
        <strain evidence="5">K02</strain>
    </source>
</reference>
<dbReference type="Proteomes" id="UP000007392">
    <property type="component" value="Chromosome"/>
</dbReference>
<accession>I0BEX1</accession>
<evidence type="ECO:0000259" key="3">
    <source>
        <dbReference type="Pfam" id="PF03816"/>
    </source>
</evidence>
<comment type="similarity">
    <text evidence="1">Belongs to the LytR/CpsA/Psr (LCP) family.</text>
</comment>
<dbReference type="NCBIfam" id="TIGR00350">
    <property type="entry name" value="lytR_cpsA_psr"/>
    <property type="match status" value="1"/>
</dbReference>
<dbReference type="HOGENOM" id="CLU_498600_0_0_9"/>
<sequence length="554" mass="59688">MFPSRIKSKKRITLRSTVVCLAVLGAGAAAYAGYLFFQADKALQNMSVATPSPIKTGLLSGEASASEATWRPMSFLLTGVDSRGGSGGSMNTDVLMLVTLNPESRKATVVSIPRDLEMKPKEFGLSAHKANYYYAYYYNQDKNSAIPKTKELFSDMFGLPIDYMAAIDFDGFRDVVDELGGIETYVDMDMRYVDTWDGTDINLKQGLQTLNGKQTLDFLRYRKSNRGTEESSDTARNERQQKVLDELLDKMTSFSGIAGWGGILEIAGKSVKTDIPADELRRFILSFQKLRPDSIEFIHLNGRWESPYIVPKEEDLAAAIASLRAQLELPADTQTASGSGSTYSSLYKRFGIDRAVASKEPASTVNSQSLNSTKTQTANSTRTQTTATPKTQTTNSTKTQTSSSTSTKTQTTGSTKTQTTGSTKTQTTDSAKSPTSETTKTQTVNSTKTPATDSVKAPATNTTQTTNSTKTPATDSTKAPLATDTTDTESTKVPAAGTTTTTQTTEPVEQPTQSAPTQTTEPSSVPAAGSTKVQTEIKAEADAPSEPAATRSFR</sequence>
<feature type="domain" description="Cell envelope-related transcriptional attenuator" evidence="3">
    <location>
        <begin position="91"/>
        <end position="252"/>
    </location>
</feature>
<dbReference type="AlphaFoldDB" id="I0BEX1"/>
<evidence type="ECO:0000313" key="6">
    <source>
        <dbReference type="Proteomes" id="UP000007392"/>
    </source>
</evidence>
<dbReference type="OrthoDB" id="27330at2"/>
<reference evidence="4 6" key="2">
    <citation type="submission" date="2013-06" db="EMBL/GenBank/DDBJ databases">
        <title>Complete genome sequence of Paenibacillus mucilaginosus K02.</title>
        <authorList>
            <person name="Xiao B."/>
            <person name="Sun L."/>
            <person name="Xiao L."/>
            <person name="Lian B."/>
        </authorList>
    </citation>
    <scope>NUCLEOTIDE SEQUENCE [LARGE SCALE GENOMIC DNA]</scope>
    <source>
        <strain evidence="4 6">K02</strain>
    </source>
</reference>
<feature type="compositionally biased region" description="Polar residues" evidence="2">
    <location>
        <begin position="514"/>
        <end position="523"/>
    </location>
</feature>
<organism evidence="4 6">
    <name type="scientific">Paenibacillus mucilaginosus K02</name>
    <dbReference type="NCBI Taxonomy" id="997761"/>
    <lineage>
        <taxon>Bacteria</taxon>
        <taxon>Bacillati</taxon>
        <taxon>Bacillota</taxon>
        <taxon>Bacilli</taxon>
        <taxon>Bacillales</taxon>
        <taxon>Paenibacillaceae</taxon>
        <taxon>Paenibacillus</taxon>
    </lineage>
</organism>
<feature type="compositionally biased region" description="Polar residues" evidence="2">
    <location>
        <begin position="361"/>
        <end position="371"/>
    </location>
</feature>
<dbReference type="InterPro" id="IPR004474">
    <property type="entry name" value="LytR_CpsA_psr"/>
</dbReference>
<evidence type="ECO:0000313" key="4">
    <source>
        <dbReference type="EMBL" id="AFH60918.1"/>
    </source>
</evidence>
<dbReference type="Gene3D" id="3.40.630.190">
    <property type="entry name" value="LCP protein"/>
    <property type="match status" value="1"/>
</dbReference>
<feature type="compositionally biased region" description="Low complexity" evidence="2">
    <location>
        <begin position="435"/>
        <end position="449"/>
    </location>
</feature>
<proteinExistence type="inferred from homology"/>
<evidence type="ECO:0000256" key="2">
    <source>
        <dbReference type="SAM" id="MobiDB-lite"/>
    </source>
</evidence>
<dbReference type="RefSeq" id="WP_014650077.1">
    <property type="nucleotide sequence ID" value="NC_017672.3"/>
</dbReference>
<dbReference type="KEGG" id="pmw:B2K_09320"/>
<feature type="compositionally biased region" description="Low complexity" evidence="2">
    <location>
        <begin position="372"/>
        <end position="428"/>
    </location>
</feature>
<protein>
    <submittedName>
        <fullName evidence="5">Cell envelope-related transcriptional attenuator</fullName>
    </submittedName>
    <submittedName>
        <fullName evidence="4">Transcriptional regulator</fullName>
    </submittedName>
</protein>
<dbReference type="EMBL" id="JN225218">
    <property type="protein sequence ID" value="AFK65412.1"/>
    <property type="molecule type" value="Genomic_DNA"/>
</dbReference>
<dbReference type="PANTHER" id="PTHR33392">
    <property type="entry name" value="POLYISOPRENYL-TEICHOIC ACID--PEPTIDOGLYCAN TEICHOIC ACID TRANSFERASE TAGU"/>
    <property type="match status" value="1"/>
</dbReference>
<feature type="region of interest" description="Disordered" evidence="2">
    <location>
        <begin position="359"/>
        <end position="554"/>
    </location>
</feature>
<name>I0BEX1_9BACL</name>
<feature type="compositionally biased region" description="Low complexity" evidence="2">
    <location>
        <begin position="498"/>
        <end position="513"/>
    </location>
</feature>
<evidence type="ECO:0000313" key="5">
    <source>
        <dbReference type="EMBL" id="AFK65412.1"/>
    </source>
</evidence>
<feature type="compositionally biased region" description="Low complexity" evidence="2">
    <location>
        <begin position="456"/>
        <end position="474"/>
    </location>
</feature>